<keyword evidence="4" id="KW-0694">RNA-binding</keyword>
<dbReference type="InterPro" id="IPR036482">
    <property type="entry name" value="Regulatory_HutP_sf"/>
</dbReference>
<evidence type="ECO:0000313" key="15">
    <source>
        <dbReference type="Proteomes" id="UP000557483"/>
    </source>
</evidence>
<accession>A0A285BA44</accession>
<evidence type="ECO:0000313" key="8">
    <source>
        <dbReference type="EMBL" id="MEM0626624.1"/>
    </source>
</evidence>
<dbReference type="EMBL" id="UGMX01000002">
    <property type="protein sequence ID" value="STW04377.1"/>
    <property type="molecule type" value="Genomic_DNA"/>
</dbReference>
<sequence length="143" mass="16161">MYSFQRMKPGQIALLASLCTQEDEDNFRQKLLADKPEHKVGFVFMTGTSDEIKNKLQRCIIGCAFKHQIITRQESAIFTLCQVSHQALTHALANSINGDRMRIKIALVSNPKWLAVAIYGESVVYQRLSHELTGFSLSRFSPS</sequence>
<keyword evidence="6" id="KW-0804">Transcription</keyword>
<reference evidence="11 13" key="3">
    <citation type="submission" date="2018-06" db="EMBL/GenBank/DDBJ databases">
        <authorList>
            <consortium name="Pathogen Informatics"/>
            <person name="Doyle S."/>
        </authorList>
    </citation>
    <scope>NUCLEOTIDE SEQUENCE [LARGE SCALE GENOMIC DNA]</scope>
    <source>
        <strain evidence="11 13">NCTC9149</strain>
    </source>
</reference>
<evidence type="ECO:0000256" key="4">
    <source>
        <dbReference type="ARBA" id="ARBA00022884"/>
    </source>
</evidence>
<dbReference type="Pfam" id="PF09021">
    <property type="entry name" value="HutP"/>
    <property type="match status" value="1"/>
</dbReference>
<dbReference type="EMBL" id="JBCGEM010000022">
    <property type="protein sequence ID" value="MEM0626624.1"/>
    <property type="molecule type" value="Genomic_DNA"/>
</dbReference>
<name>A0A285BA44_9ENTR</name>
<evidence type="ECO:0000313" key="13">
    <source>
        <dbReference type="Proteomes" id="UP000254571"/>
    </source>
</evidence>
<evidence type="ECO:0000313" key="16">
    <source>
        <dbReference type="Proteomes" id="UP001458070"/>
    </source>
</evidence>
<organism evidence="10 12">
    <name type="scientific">Klebsiella grimontii</name>
    <dbReference type="NCBI Taxonomy" id="2058152"/>
    <lineage>
        <taxon>Bacteria</taxon>
        <taxon>Pseudomonadati</taxon>
        <taxon>Pseudomonadota</taxon>
        <taxon>Gammaproteobacteria</taxon>
        <taxon>Enterobacterales</taxon>
        <taxon>Enterobacteriaceae</taxon>
        <taxon>Klebsiella/Raoultella group</taxon>
        <taxon>Klebsiella</taxon>
    </lineage>
</organism>
<dbReference type="CDD" id="cd11640">
    <property type="entry name" value="HutP"/>
    <property type="match status" value="1"/>
</dbReference>
<dbReference type="Proteomes" id="UP001458070">
    <property type="component" value="Unassembled WGS sequence"/>
</dbReference>
<reference evidence="12" key="1">
    <citation type="submission" date="2017-08" db="EMBL/GenBank/DDBJ databases">
        <authorList>
            <person name="Brisse S."/>
        </authorList>
    </citation>
    <scope>NUCLEOTIDE SEQUENCE [LARGE SCALE GENOMIC DNA]</scope>
    <source>
        <strain evidence="12">06D021</strain>
    </source>
</reference>
<evidence type="ECO:0000256" key="5">
    <source>
        <dbReference type="ARBA" id="ARBA00023015"/>
    </source>
</evidence>
<dbReference type="Gene3D" id="3.40.1510.10">
    <property type="entry name" value="Hut operon regulatory protein HutP"/>
    <property type="match status" value="1"/>
</dbReference>
<evidence type="ECO:0000256" key="1">
    <source>
        <dbReference type="ARBA" id="ARBA00002945"/>
    </source>
</evidence>
<dbReference type="InterPro" id="IPR015111">
    <property type="entry name" value="Regulatory_HutP"/>
</dbReference>
<reference evidence="8 16" key="6">
    <citation type="submission" date="2024-04" db="EMBL/GenBank/DDBJ databases">
        <title>Draft genome assemblies of urinary isolates.</title>
        <authorList>
            <person name="Appleberry H."/>
            <person name="Kula A."/>
            <person name="Wolfe A.J."/>
            <person name="Putonti C."/>
        </authorList>
    </citation>
    <scope>NUCLEOTIDE SEQUENCE [LARGE SCALE GENOMIC DNA]</scope>
    <source>
        <strain evidence="8 16">UMB12529</strain>
    </source>
</reference>
<proteinExistence type="inferred from homology"/>
<dbReference type="GO" id="GO:0003723">
    <property type="term" value="F:RNA binding"/>
    <property type="evidence" value="ECO:0007669"/>
    <property type="project" value="UniProtKB-KW"/>
</dbReference>
<gene>
    <name evidence="8" type="ORF">AAFL32_22320</name>
    <name evidence="7" type="ORF">HV064_12560</name>
    <name evidence="9" type="ORF">HV234_02850</name>
    <name evidence="10" type="ORF">KOSB73_50047</name>
    <name evidence="11" type="ORF">NCTC9149_00724</name>
</gene>
<evidence type="ECO:0000313" key="12">
    <source>
        <dbReference type="Proteomes" id="UP000220639"/>
    </source>
</evidence>
<keyword evidence="5" id="KW-0805">Transcription regulation</keyword>
<reference evidence="14 15" key="4">
    <citation type="submission" date="2020-06" db="EMBL/GenBank/DDBJ databases">
        <title>REHAB project genomes.</title>
        <authorList>
            <person name="Shaw L.P."/>
        </authorList>
    </citation>
    <scope>NUCLEOTIDE SEQUENCE [LARGE SCALE GENOMIC DNA]</scope>
    <source>
        <strain evidence="7 15">RHBSTW-00092</strain>
        <strain evidence="14">RHBSTW-00555</strain>
    </source>
</reference>
<dbReference type="EMBL" id="CP055315">
    <property type="protein sequence ID" value="QLO50547.1"/>
    <property type="molecule type" value="Genomic_DNA"/>
</dbReference>
<dbReference type="Proteomes" id="UP000254571">
    <property type="component" value="Unassembled WGS sequence"/>
</dbReference>
<comment type="similarity">
    <text evidence="2">Belongs to the HutP family.</text>
</comment>
<protein>
    <recommendedName>
        <fullName evidence="3">Hut operon positive regulatory protein</fullName>
    </recommendedName>
</protein>
<dbReference type="EMBL" id="JABXRN010000001">
    <property type="protein sequence ID" value="MBA8124724.1"/>
    <property type="molecule type" value="Genomic_DNA"/>
</dbReference>
<dbReference type="AlphaFoldDB" id="A0A285BA44"/>
<evidence type="ECO:0000256" key="3">
    <source>
        <dbReference type="ARBA" id="ARBA00019377"/>
    </source>
</evidence>
<comment type="function">
    <text evidence="1">Antiterminator that binds to cis-acting regulatory sequences on the mRNA in the presence of histidine, thereby suppressing transcription termination and activating the hut operon for histidine utilization.</text>
</comment>
<evidence type="ECO:0000313" key="11">
    <source>
        <dbReference type="EMBL" id="STW04377.1"/>
    </source>
</evidence>
<reference evidence="10" key="2">
    <citation type="submission" date="2017-08" db="EMBL/GenBank/DDBJ databases">
        <authorList>
            <person name="de Groot N.N."/>
        </authorList>
    </citation>
    <scope>NUCLEOTIDE SEQUENCE [LARGE SCALE GENOMIC DNA]</scope>
    <source>
        <strain evidence="10">06D021</strain>
    </source>
</reference>
<evidence type="ECO:0000313" key="7">
    <source>
        <dbReference type="EMBL" id="MBA8124724.1"/>
    </source>
</evidence>
<dbReference type="RefSeq" id="WP_004139824.1">
    <property type="nucleotide sequence ID" value="NZ_CABGKG010000016.1"/>
</dbReference>
<dbReference type="Proteomes" id="UP000220639">
    <property type="component" value="Unassembled WGS sequence"/>
</dbReference>
<evidence type="ECO:0000313" key="10">
    <source>
        <dbReference type="EMBL" id="SNU37857.1"/>
    </source>
</evidence>
<reference evidence="9" key="5">
    <citation type="journal article" date="2021" name="Microb. Genom.">
        <title>A genomic epidemiological study shows that prevalence of antimicrobial resistance in Enterobacterales is associated with the livestock host, as well as antimicrobial usage.</title>
        <authorList>
            <person name="AbuOun M."/>
            <person name="Jones H."/>
            <person name="Stubberfield E."/>
            <person name="Gilson D."/>
            <person name="Shaw L.P."/>
            <person name="Hubbard A.T.M."/>
            <person name="Chau K.K."/>
            <person name="Sebra R."/>
            <person name="Peto T.E.A."/>
            <person name="Crook D.W."/>
            <person name="Read D.S."/>
            <person name="Gweon H.S."/>
            <person name="Walker A.S."/>
            <person name="Stoesser N."/>
            <person name="Smith R.P."/>
            <person name="Anjum M.F."/>
            <person name="On Behalf Of The Rehab Consortium."/>
        </authorList>
    </citation>
    <scope>NUCLEOTIDE SEQUENCE</scope>
    <source>
        <strain evidence="9">RHBSTW-00555</strain>
    </source>
</reference>
<dbReference type="Proteomes" id="UP000510937">
    <property type="component" value="Chromosome"/>
</dbReference>
<keyword evidence="16" id="KW-1185">Reference proteome</keyword>
<evidence type="ECO:0000256" key="2">
    <source>
        <dbReference type="ARBA" id="ARBA00009992"/>
    </source>
</evidence>
<evidence type="ECO:0000313" key="14">
    <source>
        <dbReference type="Proteomes" id="UP000510937"/>
    </source>
</evidence>
<dbReference type="SUPFAM" id="SSF111064">
    <property type="entry name" value="Hut operon positive regulatory protein HutP"/>
    <property type="match status" value="1"/>
</dbReference>
<dbReference type="EMBL" id="FZTC01000045">
    <property type="protein sequence ID" value="SNU37857.1"/>
    <property type="molecule type" value="Genomic_DNA"/>
</dbReference>
<evidence type="ECO:0000313" key="9">
    <source>
        <dbReference type="EMBL" id="QLO50547.1"/>
    </source>
</evidence>
<dbReference type="Proteomes" id="UP000557483">
    <property type="component" value="Unassembled WGS sequence"/>
</dbReference>
<evidence type="ECO:0000256" key="6">
    <source>
        <dbReference type="ARBA" id="ARBA00023163"/>
    </source>
</evidence>